<name>A0A6V7WUP4_MELEN</name>
<accession>A0A6V7WUP4</accession>
<sequence length="66" mass="8123">MQKTQKDKLFDQMLLFINICLMTKLIEEKLEIKLILLNKNLIEKQRKNEDFIKFKKLKINWTNLKK</sequence>
<evidence type="ECO:0000313" key="1">
    <source>
        <dbReference type="EMBL" id="CAD2190476.1"/>
    </source>
</evidence>
<evidence type="ECO:0000313" key="2">
    <source>
        <dbReference type="Proteomes" id="UP000580250"/>
    </source>
</evidence>
<dbReference type="EMBL" id="CAJEWN010000809">
    <property type="protein sequence ID" value="CAD2190476.1"/>
    <property type="molecule type" value="Genomic_DNA"/>
</dbReference>
<reference evidence="1 2" key="1">
    <citation type="submission" date="2020-08" db="EMBL/GenBank/DDBJ databases">
        <authorList>
            <person name="Koutsovoulos G."/>
            <person name="Danchin GJ E."/>
        </authorList>
    </citation>
    <scope>NUCLEOTIDE SEQUENCE [LARGE SCALE GENOMIC DNA]</scope>
</reference>
<organism evidence="1 2">
    <name type="scientific">Meloidogyne enterolobii</name>
    <name type="common">Root-knot nematode worm</name>
    <name type="synonym">Meloidogyne mayaguensis</name>
    <dbReference type="NCBI Taxonomy" id="390850"/>
    <lineage>
        <taxon>Eukaryota</taxon>
        <taxon>Metazoa</taxon>
        <taxon>Ecdysozoa</taxon>
        <taxon>Nematoda</taxon>
        <taxon>Chromadorea</taxon>
        <taxon>Rhabditida</taxon>
        <taxon>Tylenchina</taxon>
        <taxon>Tylenchomorpha</taxon>
        <taxon>Tylenchoidea</taxon>
        <taxon>Meloidogynidae</taxon>
        <taxon>Meloidogyninae</taxon>
        <taxon>Meloidogyne</taxon>
    </lineage>
</organism>
<dbReference type="Proteomes" id="UP000580250">
    <property type="component" value="Unassembled WGS sequence"/>
</dbReference>
<proteinExistence type="predicted"/>
<comment type="caution">
    <text evidence="1">The sequence shown here is derived from an EMBL/GenBank/DDBJ whole genome shotgun (WGS) entry which is preliminary data.</text>
</comment>
<gene>
    <name evidence="1" type="ORF">MENT_LOCUS43269</name>
</gene>
<dbReference type="AlphaFoldDB" id="A0A6V7WUP4"/>
<protein>
    <submittedName>
        <fullName evidence="1">Uncharacterized protein</fullName>
    </submittedName>
</protein>